<dbReference type="AlphaFoldDB" id="A0A2B2MG66"/>
<dbReference type="EMBL" id="NVAP01000002">
    <property type="protein sequence ID" value="PFQ53796.1"/>
    <property type="molecule type" value="Genomic_DNA"/>
</dbReference>
<comment type="caution">
    <text evidence="1">The sequence shown here is derived from an EMBL/GenBank/DDBJ whole genome shotgun (WGS) entry which is preliminary data.</text>
</comment>
<protein>
    <submittedName>
        <fullName evidence="1">Uncharacterized protein</fullName>
    </submittedName>
</protein>
<proteinExistence type="predicted"/>
<gene>
    <name evidence="1" type="ORF">COK05_01310</name>
</gene>
<dbReference type="RefSeq" id="WP_098611159.1">
    <property type="nucleotide sequence ID" value="NZ_NVAP01000002.1"/>
</dbReference>
<name>A0A2B2MG66_BACCE</name>
<reference evidence="1 2" key="1">
    <citation type="submission" date="2017-09" db="EMBL/GenBank/DDBJ databases">
        <title>Large-scale bioinformatics analysis of Bacillus genomes uncovers conserved roles of natural products in bacterial physiology.</title>
        <authorList>
            <consortium name="Agbiome Team Llc"/>
            <person name="Bleich R.M."/>
            <person name="Grubbs K.J."/>
            <person name="Santa Maria K.C."/>
            <person name="Allen S.E."/>
            <person name="Farag S."/>
            <person name="Shank E.A."/>
            <person name="Bowers A."/>
        </authorList>
    </citation>
    <scope>NUCLEOTIDE SEQUENCE [LARGE SCALE GENOMIC DNA]</scope>
    <source>
        <strain evidence="1 2">AFS070861</strain>
    </source>
</reference>
<evidence type="ECO:0000313" key="2">
    <source>
        <dbReference type="Proteomes" id="UP000224386"/>
    </source>
</evidence>
<organism evidence="1 2">
    <name type="scientific">Bacillus cereus</name>
    <dbReference type="NCBI Taxonomy" id="1396"/>
    <lineage>
        <taxon>Bacteria</taxon>
        <taxon>Bacillati</taxon>
        <taxon>Bacillota</taxon>
        <taxon>Bacilli</taxon>
        <taxon>Bacillales</taxon>
        <taxon>Bacillaceae</taxon>
        <taxon>Bacillus</taxon>
        <taxon>Bacillus cereus group</taxon>
    </lineage>
</organism>
<dbReference type="Proteomes" id="UP000224386">
    <property type="component" value="Unassembled WGS sequence"/>
</dbReference>
<sequence length="43" mass="4779">MVEGLCNKLAHSGYGGTFIIIKPNENPYAVSEDTTMPTKQIFY</sequence>
<accession>A0A2B2MG66</accession>
<evidence type="ECO:0000313" key="1">
    <source>
        <dbReference type="EMBL" id="PFQ53796.1"/>
    </source>
</evidence>